<keyword evidence="3" id="KW-1185">Reference proteome</keyword>
<evidence type="ECO:0000313" key="2">
    <source>
        <dbReference type="EMBL" id="KAK7817573.1"/>
    </source>
</evidence>
<comment type="caution">
    <text evidence="2">The sequence shown here is derived from an EMBL/GenBank/DDBJ whole genome shotgun (WGS) entry which is preliminary data.</text>
</comment>
<gene>
    <name evidence="2" type="ORF">U0070_024483</name>
</gene>
<dbReference type="AlphaFoldDB" id="A0AAW0ITK9"/>
<keyword evidence="1" id="KW-0812">Transmembrane</keyword>
<name>A0AAW0ITK9_MYOGA</name>
<dbReference type="Gene3D" id="3.40.50.1380">
    <property type="entry name" value="Methylglyoxal synthase-like domain"/>
    <property type="match status" value="1"/>
</dbReference>
<keyword evidence="1" id="KW-0472">Membrane</keyword>
<protein>
    <submittedName>
        <fullName evidence="2">Uncharacterized protein</fullName>
    </submittedName>
</protein>
<evidence type="ECO:0000256" key="1">
    <source>
        <dbReference type="SAM" id="Phobius"/>
    </source>
</evidence>
<reference evidence="2 3" key="1">
    <citation type="journal article" date="2023" name="bioRxiv">
        <title>Conserved and derived expression patterns and positive selection on dental genes reveal complex evolutionary context of ever-growing rodent molars.</title>
        <authorList>
            <person name="Calamari Z.T."/>
            <person name="Song A."/>
            <person name="Cohen E."/>
            <person name="Akter M."/>
            <person name="Roy R.D."/>
            <person name="Hallikas O."/>
            <person name="Christensen M.M."/>
            <person name="Li P."/>
            <person name="Marangoni P."/>
            <person name="Jernvall J."/>
            <person name="Klein O.D."/>
        </authorList>
    </citation>
    <scope>NUCLEOTIDE SEQUENCE [LARGE SCALE GENOMIC DNA]</scope>
    <source>
        <strain evidence="2">V071</strain>
    </source>
</reference>
<dbReference type="Proteomes" id="UP001488838">
    <property type="component" value="Unassembled WGS sequence"/>
</dbReference>
<proteinExistence type="predicted"/>
<feature type="transmembrane region" description="Helical" evidence="1">
    <location>
        <begin position="25"/>
        <end position="47"/>
    </location>
</feature>
<keyword evidence="1" id="KW-1133">Transmembrane helix</keyword>
<organism evidence="2 3">
    <name type="scientific">Myodes glareolus</name>
    <name type="common">Bank vole</name>
    <name type="synonym">Clethrionomys glareolus</name>
    <dbReference type="NCBI Taxonomy" id="447135"/>
    <lineage>
        <taxon>Eukaryota</taxon>
        <taxon>Metazoa</taxon>
        <taxon>Chordata</taxon>
        <taxon>Craniata</taxon>
        <taxon>Vertebrata</taxon>
        <taxon>Euteleostomi</taxon>
        <taxon>Mammalia</taxon>
        <taxon>Eutheria</taxon>
        <taxon>Euarchontoglires</taxon>
        <taxon>Glires</taxon>
        <taxon>Rodentia</taxon>
        <taxon>Myomorpha</taxon>
        <taxon>Muroidea</taxon>
        <taxon>Cricetidae</taxon>
        <taxon>Arvicolinae</taxon>
        <taxon>Myodes</taxon>
    </lineage>
</organism>
<dbReference type="EMBL" id="JBBHLL010000094">
    <property type="protein sequence ID" value="KAK7817573.1"/>
    <property type="molecule type" value="Genomic_DNA"/>
</dbReference>
<evidence type="ECO:0000313" key="3">
    <source>
        <dbReference type="Proteomes" id="UP001488838"/>
    </source>
</evidence>
<accession>A0AAW0ITK9</accession>
<dbReference type="InterPro" id="IPR036914">
    <property type="entry name" value="MGS-like_dom_sf"/>
</dbReference>
<sequence>MEMGWWFQSMLVHDIPEDNANMARLYLNLYAFVKVLASPAIIVAAAVEPINISRRTLQRAASKKRCWWKSSINWRTVAVSTAMQGSNRKDDSETRCHLALKAYAHRMV</sequence>